<dbReference type="Proteomes" id="UP000075920">
    <property type="component" value="Unassembled WGS sequence"/>
</dbReference>
<dbReference type="AlphaFoldDB" id="A0A182WMU4"/>
<dbReference type="VEuPathDB" id="VectorBase:AMIN014054"/>
<protein>
    <submittedName>
        <fullName evidence="2">Uncharacterized protein</fullName>
    </submittedName>
</protein>
<sequence>MKIIHTCDFSLSFRSFSVLFLLMQSIILCNDISVATTLIITFIMIIITITIATFTSTKSSNC</sequence>
<reference evidence="3" key="1">
    <citation type="submission" date="2013-03" db="EMBL/GenBank/DDBJ databases">
        <title>The Genome Sequence of Anopheles minimus MINIMUS1.</title>
        <authorList>
            <consortium name="The Broad Institute Genomics Platform"/>
            <person name="Neafsey D.E."/>
            <person name="Walton C."/>
            <person name="Walker B."/>
            <person name="Young S.K."/>
            <person name="Zeng Q."/>
            <person name="Gargeya S."/>
            <person name="Fitzgerald M."/>
            <person name="Haas B."/>
            <person name="Abouelleil A."/>
            <person name="Allen A.W."/>
            <person name="Alvarado L."/>
            <person name="Arachchi H.M."/>
            <person name="Berlin A.M."/>
            <person name="Chapman S.B."/>
            <person name="Gainer-Dewar J."/>
            <person name="Goldberg J."/>
            <person name="Griggs A."/>
            <person name="Gujja S."/>
            <person name="Hansen M."/>
            <person name="Howarth C."/>
            <person name="Imamovic A."/>
            <person name="Ireland A."/>
            <person name="Larimer J."/>
            <person name="McCowan C."/>
            <person name="Murphy C."/>
            <person name="Pearson M."/>
            <person name="Poon T.W."/>
            <person name="Priest M."/>
            <person name="Roberts A."/>
            <person name="Saif S."/>
            <person name="Shea T."/>
            <person name="Sisk P."/>
            <person name="Sykes S."/>
            <person name="Wortman J."/>
            <person name="Nusbaum C."/>
            <person name="Birren B."/>
        </authorList>
    </citation>
    <scope>NUCLEOTIDE SEQUENCE [LARGE SCALE GENOMIC DNA]</scope>
    <source>
        <strain evidence="3">MINIMUS1</strain>
    </source>
</reference>
<proteinExistence type="predicted"/>
<name>A0A182WMU4_9DIPT</name>
<feature type="transmembrane region" description="Helical" evidence="1">
    <location>
        <begin position="12"/>
        <end position="28"/>
    </location>
</feature>
<dbReference type="EnsemblMetazoa" id="AMIN014054-RA">
    <property type="protein sequence ID" value="AMIN014054-PA"/>
    <property type="gene ID" value="AMIN014054"/>
</dbReference>
<keyword evidence="1" id="KW-0812">Transmembrane</keyword>
<accession>A0A182WMU4</accession>
<evidence type="ECO:0000313" key="2">
    <source>
        <dbReference type="EnsemblMetazoa" id="AMIN014054-PA"/>
    </source>
</evidence>
<keyword evidence="1" id="KW-1133">Transmembrane helix</keyword>
<reference evidence="2" key="2">
    <citation type="submission" date="2020-05" db="UniProtKB">
        <authorList>
            <consortium name="EnsemblMetazoa"/>
        </authorList>
    </citation>
    <scope>IDENTIFICATION</scope>
    <source>
        <strain evidence="2">MINIMUS1</strain>
    </source>
</reference>
<keyword evidence="3" id="KW-1185">Reference proteome</keyword>
<keyword evidence="1" id="KW-0472">Membrane</keyword>
<organism evidence="2 3">
    <name type="scientific">Anopheles minimus</name>
    <dbReference type="NCBI Taxonomy" id="112268"/>
    <lineage>
        <taxon>Eukaryota</taxon>
        <taxon>Metazoa</taxon>
        <taxon>Ecdysozoa</taxon>
        <taxon>Arthropoda</taxon>
        <taxon>Hexapoda</taxon>
        <taxon>Insecta</taxon>
        <taxon>Pterygota</taxon>
        <taxon>Neoptera</taxon>
        <taxon>Endopterygota</taxon>
        <taxon>Diptera</taxon>
        <taxon>Nematocera</taxon>
        <taxon>Culicoidea</taxon>
        <taxon>Culicidae</taxon>
        <taxon>Anophelinae</taxon>
        <taxon>Anopheles</taxon>
    </lineage>
</organism>
<evidence type="ECO:0000313" key="3">
    <source>
        <dbReference type="Proteomes" id="UP000075920"/>
    </source>
</evidence>
<evidence type="ECO:0000256" key="1">
    <source>
        <dbReference type="SAM" id="Phobius"/>
    </source>
</evidence>
<feature type="transmembrane region" description="Helical" evidence="1">
    <location>
        <begin position="34"/>
        <end position="54"/>
    </location>
</feature>